<dbReference type="Gene3D" id="1.10.470.10">
    <property type="entry name" value="Variant Surface Glycoprotein, subunit A, domain 2"/>
    <property type="match status" value="1"/>
</dbReference>
<evidence type="ECO:0000256" key="3">
    <source>
        <dbReference type="ARBA" id="ARBA00022475"/>
    </source>
</evidence>
<dbReference type="VEuPathDB" id="TriTrypDB:Tb927.9.16500"/>
<dbReference type="EMBL" id="KX699113">
    <property type="protein sequence ID" value="APD73069.1"/>
    <property type="molecule type" value="Genomic_DNA"/>
</dbReference>
<comment type="function">
    <text evidence="1">VSG forms a coat on the surface of the parasite. The trypanosome evades the immune response of the host by expressing a series of antigenically distinct VSGs from an estimated 1000 VSG genes.</text>
</comment>
<evidence type="ECO:0000259" key="8">
    <source>
        <dbReference type="Pfam" id="PF00913"/>
    </source>
</evidence>
<evidence type="ECO:0000256" key="6">
    <source>
        <dbReference type="ARBA" id="ARBA00023180"/>
    </source>
</evidence>
<keyword evidence="6" id="KW-0325">Glycoprotein</keyword>
<evidence type="ECO:0000256" key="1">
    <source>
        <dbReference type="ARBA" id="ARBA00002523"/>
    </source>
</evidence>
<dbReference type="Gene3D" id="3.90.150.10">
    <property type="entry name" value="Variant Surface Glycoprotein, subunit A domain 1"/>
    <property type="match status" value="1"/>
</dbReference>
<keyword evidence="5" id="KW-0472">Membrane</keyword>
<evidence type="ECO:0000256" key="5">
    <source>
        <dbReference type="ARBA" id="ARBA00023136"/>
    </source>
</evidence>
<dbReference type="InterPro" id="IPR027446">
    <property type="entry name" value="VSG_C_dom_sf"/>
</dbReference>
<dbReference type="Pfam" id="PF10659">
    <property type="entry name" value="Trypan_glycop_C"/>
    <property type="match status" value="1"/>
</dbReference>
<evidence type="ECO:0000256" key="2">
    <source>
        <dbReference type="ARBA" id="ARBA00004609"/>
    </source>
</evidence>
<protein>
    <submittedName>
        <fullName evidence="10">Variant surface glycoprotein 1125.230</fullName>
    </submittedName>
</protein>
<dbReference type="InterPro" id="IPR019609">
    <property type="entry name" value="Variant_surf_glycoprt_trypan_C"/>
</dbReference>
<evidence type="ECO:0000256" key="7">
    <source>
        <dbReference type="ARBA" id="ARBA00023288"/>
    </source>
</evidence>
<comment type="subcellular location">
    <subcellularLocation>
        <location evidence="2">Cell membrane</location>
        <topology evidence="2">Lipid-anchor</topology>
        <topology evidence="2">GPI-anchor</topology>
    </subcellularLocation>
</comment>
<dbReference type="GO" id="GO:0005886">
    <property type="term" value="C:plasma membrane"/>
    <property type="evidence" value="ECO:0007669"/>
    <property type="project" value="UniProtKB-SubCell"/>
</dbReference>
<keyword evidence="4" id="KW-0336">GPI-anchor</keyword>
<dbReference type="GO" id="GO:0042783">
    <property type="term" value="P:symbiont-mediated evasion of host immune response"/>
    <property type="evidence" value="ECO:0007669"/>
    <property type="project" value="InterPro"/>
</dbReference>
<feature type="domain" description="Trypanosome variant surface glycoprotein C-terminal" evidence="9">
    <location>
        <begin position="414"/>
        <end position="498"/>
    </location>
</feature>
<proteinExistence type="predicted"/>
<evidence type="ECO:0000256" key="4">
    <source>
        <dbReference type="ARBA" id="ARBA00022622"/>
    </source>
</evidence>
<evidence type="ECO:0000259" key="9">
    <source>
        <dbReference type="Pfam" id="PF10659"/>
    </source>
</evidence>
<accession>A0A1J0R5G4</accession>
<dbReference type="VEuPathDB" id="TriTrypDB:Tb427_000553900"/>
<dbReference type="SUPFAM" id="SSF58087">
    <property type="entry name" value="Variant surface glycoprotein (N-terminal domain)"/>
    <property type="match status" value="1"/>
</dbReference>
<reference evidence="10" key="1">
    <citation type="submission" date="2016-08" db="EMBL/GenBank/DDBJ databases">
        <title>VSG repertoire of Trypanosoma brucei EATRO 1125.</title>
        <authorList>
            <person name="Cross G.A."/>
        </authorList>
    </citation>
    <scope>NUCLEOTIDE SEQUENCE</scope>
    <source>
        <strain evidence="10">EATRO 1125</strain>
    </source>
</reference>
<evidence type="ECO:0000313" key="10">
    <source>
        <dbReference type="EMBL" id="APD73069.1"/>
    </source>
</evidence>
<name>A0A1J0R5G4_9TRYP</name>
<dbReference type="Gene3D" id="4.10.110.20">
    <property type="entry name" value="Variant surface glycoprotein MITAT 1.2, VSG 221, C-terminal domain"/>
    <property type="match status" value="1"/>
</dbReference>
<keyword evidence="3" id="KW-1003">Cell membrane</keyword>
<keyword evidence="7" id="KW-0449">Lipoprotein</keyword>
<sequence>MALLQQSGIRPAILFAVFGALSRRSAAHTSKHLLLATEIKPLCILSGKLRRTALYVKQNLNQQATYTYSMTQLAHKLLVYLKTRKDDDDARIALALATEAQKLHEEATQKLLTMANTGTVLAAQAGLAASRIDDFIALVAGVTPARTCSNNCIIDKDAAQGTATFSGILSQLPECATTEIVTTDTPTNPLLKGQDFTGFKNAKTLRNANTYAQTSCNLLQHGSDTDLTGAGYTGNKLLVAGGAIHVTSNNIQIAKLNDLPSAVDQSVFENTQKRLKDLDAHKADDPATAHVALYTAALQSAAVKTATDIKMQKKRRTNQEISTDDTLERKVKGIIGSDADKFKGTYLEKVNKETIKLPKEWGLELSDNKLENLETDAQYATILLYLSTVSQNRREQACTAVRQEQKQQETDETCSNKGTGADCKDGCKVEGTGDKAKCVKDPAYTPKQVEEAKDDGMKEEKCAGKTKDACKKDTDCKWENNACKDSSFLPIKKFSLMTLPLGGC</sequence>
<dbReference type="SUPFAM" id="SSF118251">
    <property type="entry name" value="Variant surface glycoprotein MITAT 1.2, VSG 221, C-terminal domain"/>
    <property type="match status" value="1"/>
</dbReference>
<feature type="domain" description="Trypanosome variant surface glycoprotein A-type N-terminal" evidence="8">
    <location>
        <begin position="18"/>
        <end position="386"/>
    </location>
</feature>
<dbReference type="GO" id="GO:0098552">
    <property type="term" value="C:side of membrane"/>
    <property type="evidence" value="ECO:0007669"/>
    <property type="project" value="UniProtKB-KW"/>
</dbReference>
<dbReference type="AlphaFoldDB" id="A0A1J0R5G4"/>
<organism evidence="10">
    <name type="scientific">Trypanosoma brucei</name>
    <dbReference type="NCBI Taxonomy" id="5691"/>
    <lineage>
        <taxon>Eukaryota</taxon>
        <taxon>Discoba</taxon>
        <taxon>Euglenozoa</taxon>
        <taxon>Kinetoplastea</taxon>
        <taxon>Metakinetoplastina</taxon>
        <taxon>Trypanosomatida</taxon>
        <taxon>Trypanosomatidae</taxon>
        <taxon>Trypanosoma</taxon>
    </lineage>
</organism>
<dbReference type="Pfam" id="PF00913">
    <property type="entry name" value="Trypan_glycop"/>
    <property type="match status" value="1"/>
</dbReference>
<dbReference type="InterPro" id="IPR001812">
    <property type="entry name" value="Trypano_VSG_A_N_dom"/>
</dbReference>